<evidence type="ECO:0000313" key="3">
    <source>
        <dbReference type="EMBL" id="SCG63707.1"/>
    </source>
</evidence>
<sequence length="286" mass="29646">MSSEQDAVRSDGGVAGLPVPTGWAGPQTSVPFTASMVGLGVLALGMVAGVVSAARSGDRGEAALLAFGAVFLGLVVGFSVRSRRLRAGRGHPPTLVDDPQGGRGVRFGYATAPYVSLGALLVLAALVTAVVAVTAMFAGIVGVLLGVGPAALAVLLGWFVGTMLRLAPGELVLSPAGIRHRALVHTQFVPWRDVYQVSAESVNTPLLVVKANMSDDTRMRRLTGRFGTLESRLLPFVAVRPYWLAGDPVVVYHALASYHSCPDLRSELGTEAAVERIAAGRAVGAN</sequence>
<evidence type="ECO:0000256" key="1">
    <source>
        <dbReference type="SAM" id="MobiDB-lite"/>
    </source>
</evidence>
<feature type="region of interest" description="Disordered" evidence="1">
    <location>
        <begin position="1"/>
        <end position="20"/>
    </location>
</feature>
<feature type="transmembrane region" description="Helical" evidence="2">
    <location>
        <begin position="112"/>
        <end position="131"/>
    </location>
</feature>
<keyword evidence="4" id="KW-1185">Reference proteome</keyword>
<feature type="transmembrane region" description="Helical" evidence="2">
    <location>
        <begin position="137"/>
        <end position="160"/>
    </location>
</feature>
<evidence type="ECO:0000256" key="2">
    <source>
        <dbReference type="SAM" id="Phobius"/>
    </source>
</evidence>
<dbReference type="Proteomes" id="UP000198210">
    <property type="component" value="Chromosome I"/>
</dbReference>
<feature type="transmembrane region" description="Helical" evidence="2">
    <location>
        <begin position="62"/>
        <end position="80"/>
    </location>
</feature>
<keyword evidence="2" id="KW-1133">Transmembrane helix</keyword>
<evidence type="ECO:0000313" key="4">
    <source>
        <dbReference type="Proteomes" id="UP000198210"/>
    </source>
</evidence>
<evidence type="ECO:0008006" key="5">
    <source>
        <dbReference type="Google" id="ProtNLM"/>
    </source>
</evidence>
<keyword evidence="2" id="KW-0472">Membrane</keyword>
<reference evidence="3 4" key="1">
    <citation type="submission" date="2016-06" db="EMBL/GenBank/DDBJ databases">
        <authorList>
            <person name="Kjaerup R.B."/>
            <person name="Dalgaard T.S."/>
            <person name="Juul-Madsen H.R."/>
        </authorList>
    </citation>
    <scope>NUCLEOTIDE SEQUENCE [LARGE SCALE GENOMIC DNA]</scope>
    <source>
        <strain evidence="3 4">DSM 45097</strain>
    </source>
</reference>
<proteinExistence type="predicted"/>
<organism evidence="3 4">
    <name type="scientific">Micromonospora siamensis</name>
    <dbReference type="NCBI Taxonomy" id="299152"/>
    <lineage>
        <taxon>Bacteria</taxon>
        <taxon>Bacillati</taxon>
        <taxon>Actinomycetota</taxon>
        <taxon>Actinomycetes</taxon>
        <taxon>Micromonosporales</taxon>
        <taxon>Micromonosporaceae</taxon>
        <taxon>Micromonospora</taxon>
    </lineage>
</organism>
<name>A0A1C5IZC2_9ACTN</name>
<keyword evidence="2" id="KW-0812">Transmembrane</keyword>
<dbReference type="AlphaFoldDB" id="A0A1C5IZC2"/>
<feature type="transmembrane region" description="Helical" evidence="2">
    <location>
        <begin position="36"/>
        <end position="56"/>
    </location>
</feature>
<gene>
    <name evidence="3" type="ORF">GA0074704_3969</name>
</gene>
<protein>
    <recommendedName>
        <fullName evidence="5">PH domain-containing protein</fullName>
    </recommendedName>
</protein>
<accession>A0A1C5IZC2</accession>
<dbReference type="EMBL" id="LT607751">
    <property type="protein sequence ID" value="SCG63707.1"/>
    <property type="molecule type" value="Genomic_DNA"/>
</dbReference>